<comment type="caution">
    <text evidence="3">The sequence shown here is derived from an EMBL/GenBank/DDBJ whole genome shotgun (WGS) entry which is preliminary data.</text>
</comment>
<dbReference type="InterPro" id="IPR052529">
    <property type="entry name" value="Bact_Transport_Assoc"/>
</dbReference>
<feature type="transmembrane region" description="Helical" evidence="1">
    <location>
        <begin position="369"/>
        <end position="388"/>
    </location>
</feature>
<keyword evidence="1" id="KW-0812">Transmembrane</keyword>
<keyword evidence="1" id="KW-0472">Membrane</keyword>
<dbReference type="Pfam" id="PF04235">
    <property type="entry name" value="DUF418"/>
    <property type="match status" value="1"/>
</dbReference>
<dbReference type="InterPro" id="IPR007349">
    <property type="entry name" value="DUF418"/>
</dbReference>
<dbReference type="EMBL" id="JBHTJG010000002">
    <property type="protein sequence ID" value="MFD0946073.1"/>
    <property type="molecule type" value="Genomic_DNA"/>
</dbReference>
<dbReference type="Proteomes" id="UP001596977">
    <property type="component" value="Unassembled WGS sequence"/>
</dbReference>
<evidence type="ECO:0000313" key="3">
    <source>
        <dbReference type="EMBL" id="MFD0946073.1"/>
    </source>
</evidence>
<feature type="transmembrane region" description="Helical" evidence="1">
    <location>
        <begin position="265"/>
        <end position="285"/>
    </location>
</feature>
<sequence length="419" mass="45330">MATSAPDRIISLDTVRGVAVMGILLLNIVAFAMPPAAYFNPAAYGGHSGTDLYVYLGNLVLFDGKMRGLFSFLFGASMLLVIEGAEAKGESAARVHYSRMFWLLLFGLAHLWLVWWGDILNLYALIGMIAFLFRRKQVPTLIGAAVALIVIQTLMMGSLAGMVAYLQSIVDGGDPAAAQEAAKGLAGFNDGFGRPGPEAIAKTLAEYRGDYATVVAARFKEAAFSPISSVLLFGWETLAYMLLGMASLKSGLLAGTWARGRYVRWLLVCFAIGIPAYCAIAWWVVSSDFALMAVVGGVMTAATPVRPLMVVGWACLILLLMRPGGAISARIAAAGRMAFTNYLMTSLICTTLFYGYGLGWYGYLSRAELYLVVALVWLAMLLWSKPWLDHFRYGPLEWVWRSLSRGSLQPMRGAASAGG</sequence>
<dbReference type="PANTHER" id="PTHR30590">
    <property type="entry name" value="INNER MEMBRANE PROTEIN"/>
    <property type="match status" value="1"/>
</dbReference>
<evidence type="ECO:0000313" key="4">
    <source>
        <dbReference type="Proteomes" id="UP001596977"/>
    </source>
</evidence>
<name>A0ABW3H3X0_9SPHN</name>
<feature type="transmembrane region" description="Helical" evidence="1">
    <location>
        <begin position="291"/>
        <end position="321"/>
    </location>
</feature>
<gene>
    <name evidence="3" type="ORF">ACFQ1E_06970</name>
</gene>
<evidence type="ECO:0000259" key="2">
    <source>
        <dbReference type="Pfam" id="PF04235"/>
    </source>
</evidence>
<feature type="transmembrane region" description="Helical" evidence="1">
    <location>
        <begin position="119"/>
        <end position="134"/>
    </location>
</feature>
<organism evidence="3 4">
    <name type="scientific">Sphingomonas canadensis</name>
    <dbReference type="NCBI Taxonomy" id="1219257"/>
    <lineage>
        <taxon>Bacteria</taxon>
        <taxon>Pseudomonadati</taxon>
        <taxon>Pseudomonadota</taxon>
        <taxon>Alphaproteobacteria</taxon>
        <taxon>Sphingomonadales</taxon>
        <taxon>Sphingomonadaceae</taxon>
        <taxon>Sphingomonas</taxon>
    </lineage>
</organism>
<feature type="transmembrane region" description="Helical" evidence="1">
    <location>
        <begin position="342"/>
        <end position="363"/>
    </location>
</feature>
<dbReference type="RefSeq" id="WP_264943135.1">
    <property type="nucleotide sequence ID" value="NZ_JAPDRA010000002.1"/>
</dbReference>
<dbReference type="PANTHER" id="PTHR30590:SF2">
    <property type="entry name" value="INNER MEMBRANE PROTEIN"/>
    <property type="match status" value="1"/>
</dbReference>
<feature type="transmembrane region" description="Helical" evidence="1">
    <location>
        <begin position="141"/>
        <end position="166"/>
    </location>
</feature>
<keyword evidence="1" id="KW-1133">Transmembrane helix</keyword>
<proteinExistence type="predicted"/>
<keyword evidence="4" id="KW-1185">Reference proteome</keyword>
<evidence type="ECO:0000256" key="1">
    <source>
        <dbReference type="SAM" id="Phobius"/>
    </source>
</evidence>
<feature type="transmembrane region" description="Helical" evidence="1">
    <location>
        <begin position="238"/>
        <end position="258"/>
    </location>
</feature>
<accession>A0ABW3H3X0</accession>
<reference evidence="4" key="1">
    <citation type="journal article" date="2019" name="Int. J. Syst. Evol. Microbiol.">
        <title>The Global Catalogue of Microorganisms (GCM) 10K type strain sequencing project: providing services to taxonomists for standard genome sequencing and annotation.</title>
        <authorList>
            <consortium name="The Broad Institute Genomics Platform"/>
            <consortium name="The Broad Institute Genome Sequencing Center for Infectious Disease"/>
            <person name="Wu L."/>
            <person name="Ma J."/>
        </authorList>
    </citation>
    <scope>NUCLEOTIDE SEQUENCE [LARGE SCALE GENOMIC DNA]</scope>
    <source>
        <strain evidence="4">CCUG 62982</strain>
    </source>
</reference>
<feature type="domain" description="DUF418" evidence="2">
    <location>
        <begin position="249"/>
        <end position="405"/>
    </location>
</feature>
<protein>
    <submittedName>
        <fullName evidence="3">DUF418 domain-containing protein</fullName>
    </submittedName>
</protein>
<feature type="transmembrane region" description="Helical" evidence="1">
    <location>
        <begin position="18"/>
        <end position="39"/>
    </location>
</feature>